<dbReference type="CDD" id="cd01300">
    <property type="entry name" value="YtcJ_like"/>
    <property type="match status" value="1"/>
</dbReference>
<evidence type="ECO:0000313" key="2">
    <source>
        <dbReference type="EMBL" id="PWE29164.1"/>
    </source>
</evidence>
<name>A0A2U2CBK6_9RHOB</name>
<dbReference type="InterPro" id="IPR032466">
    <property type="entry name" value="Metal_Hydrolase"/>
</dbReference>
<dbReference type="EMBL" id="QEYD01000005">
    <property type="protein sequence ID" value="PWE29164.1"/>
    <property type="molecule type" value="Genomic_DNA"/>
</dbReference>
<dbReference type="RefSeq" id="WP_109533213.1">
    <property type="nucleotide sequence ID" value="NZ_QEYD01000005.1"/>
</dbReference>
<dbReference type="Gene3D" id="3.20.20.140">
    <property type="entry name" value="Metal-dependent hydrolases"/>
    <property type="match status" value="1"/>
</dbReference>
<evidence type="ECO:0000313" key="3">
    <source>
        <dbReference type="Proteomes" id="UP000244940"/>
    </source>
</evidence>
<dbReference type="SUPFAM" id="SSF51556">
    <property type="entry name" value="Metallo-dependent hydrolases"/>
    <property type="match status" value="1"/>
</dbReference>
<dbReference type="GeneID" id="94365254"/>
<accession>A0A2U2CBK6</accession>
<dbReference type="OrthoDB" id="9811399at2"/>
<keyword evidence="2" id="KW-0378">Hydrolase</keyword>
<gene>
    <name evidence="2" type="ORF">C4N9_10160</name>
</gene>
<keyword evidence="3" id="KW-1185">Reference proteome</keyword>
<proteinExistence type="predicted"/>
<dbReference type="Gene3D" id="2.30.40.10">
    <property type="entry name" value="Urease, subunit C, domain 1"/>
    <property type="match status" value="1"/>
</dbReference>
<evidence type="ECO:0000259" key="1">
    <source>
        <dbReference type="Pfam" id="PF07969"/>
    </source>
</evidence>
<dbReference type="Gene3D" id="3.10.310.70">
    <property type="match status" value="1"/>
</dbReference>
<dbReference type="PANTHER" id="PTHR22642">
    <property type="entry name" value="IMIDAZOLONEPROPIONASE"/>
    <property type="match status" value="1"/>
</dbReference>
<dbReference type="GO" id="GO:0016810">
    <property type="term" value="F:hydrolase activity, acting on carbon-nitrogen (but not peptide) bonds"/>
    <property type="evidence" value="ECO:0007669"/>
    <property type="project" value="InterPro"/>
</dbReference>
<dbReference type="Pfam" id="PF07969">
    <property type="entry name" value="Amidohydro_3"/>
    <property type="match status" value="1"/>
</dbReference>
<dbReference type="Proteomes" id="UP000244940">
    <property type="component" value="Unassembled WGS sequence"/>
</dbReference>
<sequence>MGLATLIVINGRVLTMDDTRPRAEAVALQAERILALGDNDTIRELAGRGCRIIDAQGATILPGFIESHLHLFMGGNELAHLQLLGVHGPEALAKALTDYAAAHPDAPMLLGQGCDYGIYDRSLTRHDIDAIIADRPVLFTAPDHHTAWANTRALEMAGILNGRDLPTGNEIVMAEDGTATGELREFKAFEPVLQLTGQDRINAGIATGEEPVPLPTHDELIADLEPMERGLQYCARHGFTSLVNMDGNRYTLLVLSELRRQGRLTARVRVPFHYRPHREVADLAGATTLSAEFNDDWLASGFVKLFMDGVIDSETAVCLEDYPDTPGWKGDPLHSAERFSEIAIEADRRGLQIAVHAIGDGAVRRVLDGYEAARKANGPRDSRHRIEHIELIHRDDVPRLAELGVVASIQPSHPPGSLDFPVFPTMDKIPRHRWKDAYLARDLADAGAHLTFASDWPVADINPLRSIQAAITRPVYDEGATDQSVTLMEALKAYTIGGAWTEHAEDRKGMLKPGYLSDLVILSGDIEATAPESIGAMSVATTICGGRVVWEAA</sequence>
<dbReference type="InterPro" id="IPR011059">
    <property type="entry name" value="Metal-dep_hydrolase_composite"/>
</dbReference>
<comment type="caution">
    <text evidence="2">The sequence shown here is derived from an EMBL/GenBank/DDBJ whole genome shotgun (WGS) entry which is preliminary data.</text>
</comment>
<dbReference type="InterPro" id="IPR013108">
    <property type="entry name" value="Amidohydro_3"/>
</dbReference>
<dbReference type="AlphaFoldDB" id="A0A2U2CBK6"/>
<protein>
    <submittedName>
        <fullName evidence="2">Hydrolase</fullName>
    </submittedName>
</protein>
<feature type="domain" description="Amidohydrolase 3" evidence="1">
    <location>
        <begin position="51"/>
        <end position="549"/>
    </location>
</feature>
<dbReference type="PANTHER" id="PTHR22642:SF2">
    <property type="entry name" value="PROTEIN LONG AFTER FAR-RED 3"/>
    <property type="match status" value="1"/>
</dbReference>
<dbReference type="SUPFAM" id="SSF51338">
    <property type="entry name" value="Composite domain of metallo-dependent hydrolases"/>
    <property type="match status" value="1"/>
</dbReference>
<reference evidence="2 3" key="1">
    <citation type="submission" date="2018-05" db="EMBL/GenBank/DDBJ databases">
        <title>Pararhodobacter marina sp. nov., isolated from deep-sea water of the Indian Ocean.</title>
        <authorList>
            <person name="Lai Q.Sr."/>
            <person name="Liu X."/>
            <person name="Shao Z."/>
        </authorList>
    </citation>
    <scope>NUCLEOTIDE SEQUENCE [LARGE SCALE GENOMIC DNA]</scope>
    <source>
        <strain evidence="2 3">CIC4N-9</strain>
    </source>
</reference>
<dbReference type="InterPro" id="IPR033932">
    <property type="entry name" value="YtcJ-like"/>
</dbReference>
<organism evidence="2 3">
    <name type="scientific">Pararhodobacter marinus</name>
    <dbReference type="NCBI Taxonomy" id="2184063"/>
    <lineage>
        <taxon>Bacteria</taxon>
        <taxon>Pseudomonadati</taxon>
        <taxon>Pseudomonadota</taxon>
        <taxon>Alphaproteobacteria</taxon>
        <taxon>Rhodobacterales</taxon>
        <taxon>Paracoccaceae</taxon>
        <taxon>Pararhodobacter</taxon>
    </lineage>
</organism>